<dbReference type="InterPro" id="IPR003340">
    <property type="entry name" value="B3_DNA-bd"/>
</dbReference>
<dbReference type="Proteomes" id="UP000634136">
    <property type="component" value="Unassembled WGS sequence"/>
</dbReference>
<comment type="subcellular location">
    <subcellularLocation>
        <location evidence="1">Nucleus</location>
    </subcellularLocation>
</comment>
<evidence type="ECO:0000256" key="5">
    <source>
        <dbReference type="ARBA" id="ARBA00023242"/>
    </source>
</evidence>
<keyword evidence="4" id="KW-0804">Transcription</keyword>
<evidence type="ECO:0000256" key="4">
    <source>
        <dbReference type="ARBA" id="ARBA00023163"/>
    </source>
</evidence>
<evidence type="ECO:0000256" key="1">
    <source>
        <dbReference type="ARBA" id="ARBA00004123"/>
    </source>
</evidence>
<proteinExistence type="predicted"/>
<evidence type="ECO:0000256" key="2">
    <source>
        <dbReference type="ARBA" id="ARBA00023015"/>
    </source>
</evidence>
<keyword evidence="7" id="KW-1185">Reference proteome</keyword>
<dbReference type="EMBL" id="JAAIUW010000013">
    <property type="protein sequence ID" value="KAF7803605.1"/>
    <property type="molecule type" value="Genomic_DNA"/>
</dbReference>
<dbReference type="CDD" id="cd10017">
    <property type="entry name" value="B3_DNA"/>
    <property type="match status" value="1"/>
</dbReference>
<accession>A0A834SFS9</accession>
<dbReference type="GO" id="GO:0003677">
    <property type="term" value="F:DNA binding"/>
    <property type="evidence" value="ECO:0007669"/>
    <property type="project" value="UniProtKB-KW"/>
</dbReference>
<dbReference type="OrthoDB" id="810421at2759"/>
<keyword evidence="2" id="KW-0805">Transcription regulation</keyword>
<reference evidence="6" key="1">
    <citation type="submission" date="2020-09" db="EMBL/GenBank/DDBJ databases">
        <title>Genome-Enabled Discovery of Anthraquinone Biosynthesis in Senna tora.</title>
        <authorList>
            <person name="Kang S.-H."/>
            <person name="Pandey R.P."/>
            <person name="Lee C.-M."/>
            <person name="Sim J.-S."/>
            <person name="Jeong J.-T."/>
            <person name="Choi B.-S."/>
            <person name="Jung M."/>
            <person name="Ginzburg D."/>
            <person name="Zhao K."/>
            <person name="Won S.Y."/>
            <person name="Oh T.-J."/>
            <person name="Yu Y."/>
            <person name="Kim N.-H."/>
            <person name="Lee O.R."/>
            <person name="Lee T.-H."/>
            <person name="Bashyal P."/>
            <person name="Kim T.-S."/>
            <person name="Lee W.-H."/>
            <person name="Kawkins C."/>
            <person name="Kim C.-K."/>
            <person name="Kim J.S."/>
            <person name="Ahn B.O."/>
            <person name="Rhee S.Y."/>
            <person name="Sohng J.K."/>
        </authorList>
    </citation>
    <scope>NUCLEOTIDE SEQUENCE</scope>
    <source>
        <tissue evidence="6">Leaf</tissue>
    </source>
</reference>
<keyword evidence="5" id="KW-0539">Nucleus</keyword>
<dbReference type="Gene3D" id="2.40.330.10">
    <property type="entry name" value="DNA-binding pseudobarrel domain"/>
    <property type="match status" value="1"/>
</dbReference>
<evidence type="ECO:0000256" key="3">
    <source>
        <dbReference type="ARBA" id="ARBA00023125"/>
    </source>
</evidence>
<gene>
    <name evidence="6" type="ORF">G2W53_042716</name>
</gene>
<sequence length="175" mass="20386">MSRLIFRKRLTKTDVNHRLSYPSEKLAHLPPFPEGGNWVDLLVRVGPDHSPRVLRCRTRRIGAYRKPVIEGGWTQVVEEKELKEGDWLLFYKHTNHHHHPHYYSIEVRVYIYIYIYIYRLISLYKVGSLMSGACMPEEAKVTVIDMTMDVLGLKVTECAVFSVSVQCHVDTVMVL</sequence>
<evidence type="ECO:0000313" key="7">
    <source>
        <dbReference type="Proteomes" id="UP000634136"/>
    </source>
</evidence>
<dbReference type="AlphaFoldDB" id="A0A834SFS9"/>
<dbReference type="GO" id="GO:0005634">
    <property type="term" value="C:nucleus"/>
    <property type="evidence" value="ECO:0007669"/>
    <property type="project" value="UniProtKB-SubCell"/>
</dbReference>
<keyword evidence="3" id="KW-0238">DNA-binding</keyword>
<evidence type="ECO:0000313" key="6">
    <source>
        <dbReference type="EMBL" id="KAF7803605.1"/>
    </source>
</evidence>
<name>A0A834SFS9_9FABA</name>
<comment type="caution">
    <text evidence="6">The sequence shown here is derived from an EMBL/GenBank/DDBJ whole genome shotgun (WGS) entry which is preliminary data.</text>
</comment>
<organism evidence="6 7">
    <name type="scientific">Senna tora</name>
    <dbReference type="NCBI Taxonomy" id="362788"/>
    <lineage>
        <taxon>Eukaryota</taxon>
        <taxon>Viridiplantae</taxon>
        <taxon>Streptophyta</taxon>
        <taxon>Embryophyta</taxon>
        <taxon>Tracheophyta</taxon>
        <taxon>Spermatophyta</taxon>
        <taxon>Magnoliopsida</taxon>
        <taxon>eudicotyledons</taxon>
        <taxon>Gunneridae</taxon>
        <taxon>Pentapetalae</taxon>
        <taxon>rosids</taxon>
        <taxon>fabids</taxon>
        <taxon>Fabales</taxon>
        <taxon>Fabaceae</taxon>
        <taxon>Caesalpinioideae</taxon>
        <taxon>Cassia clade</taxon>
        <taxon>Senna</taxon>
    </lineage>
</organism>
<dbReference type="SUPFAM" id="SSF101936">
    <property type="entry name" value="DNA-binding pseudobarrel domain"/>
    <property type="match status" value="1"/>
</dbReference>
<protein>
    <submittedName>
        <fullName evidence="6">B3 domain-containing transcription factor NGA4-like</fullName>
    </submittedName>
</protein>
<dbReference type="InterPro" id="IPR015300">
    <property type="entry name" value="DNA-bd_pseudobarrel_sf"/>
</dbReference>